<keyword evidence="5 8" id="KW-1133">Transmembrane helix</keyword>
<feature type="transmembrane region" description="Helical" evidence="8">
    <location>
        <begin position="128"/>
        <end position="148"/>
    </location>
</feature>
<feature type="transmembrane region" description="Helical" evidence="8">
    <location>
        <begin position="223"/>
        <end position="244"/>
    </location>
</feature>
<proteinExistence type="predicted"/>
<dbReference type="Proteomes" id="UP001470288">
    <property type="component" value="Unassembled WGS sequence"/>
</dbReference>
<dbReference type="InterPro" id="IPR003445">
    <property type="entry name" value="Cat_transpt"/>
</dbReference>
<comment type="caution">
    <text evidence="9">The sequence shown here is derived from an EMBL/GenBank/DDBJ whole genome shotgun (WGS) entry which is preliminary data.</text>
</comment>
<protein>
    <submittedName>
        <fullName evidence="9">Potassium transporter TrkG</fullName>
    </submittedName>
</protein>
<evidence type="ECO:0000256" key="1">
    <source>
        <dbReference type="ARBA" id="ARBA00004651"/>
    </source>
</evidence>
<evidence type="ECO:0000256" key="3">
    <source>
        <dbReference type="ARBA" id="ARBA00022475"/>
    </source>
</evidence>
<feature type="transmembrane region" description="Helical" evidence="8">
    <location>
        <begin position="12"/>
        <end position="31"/>
    </location>
</feature>
<evidence type="ECO:0000256" key="4">
    <source>
        <dbReference type="ARBA" id="ARBA00022692"/>
    </source>
</evidence>
<keyword evidence="7 8" id="KW-0472">Membrane</keyword>
<evidence type="ECO:0000256" key="5">
    <source>
        <dbReference type="ARBA" id="ARBA00022989"/>
    </source>
</evidence>
<feature type="transmembrane region" description="Helical" evidence="8">
    <location>
        <begin position="333"/>
        <end position="359"/>
    </location>
</feature>
<dbReference type="PANTHER" id="PTHR32024:SF1">
    <property type="entry name" value="KTR SYSTEM POTASSIUM UPTAKE PROTEIN B"/>
    <property type="match status" value="1"/>
</dbReference>
<gene>
    <name evidence="9" type="ORF">WMO62_06615</name>
</gene>
<evidence type="ECO:0000256" key="6">
    <source>
        <dbReference type="ARBA" id="ARBA00023065"/>
    </source>
</evidence>
<feature type="transmembrane region" description="Helical" evidence="8">
    <location>
        <begin position="74"/>
        <end position="99"/>
    </location>
</feature>
<accession>A0ABV1I009</accession>
<dbReference type="Pfam" id="PF02386">
    <property type="entry name" value="TrkH"/>
    <property type="match status" value="2"/>
</dbReference>
<feature type="transmembrane region" description="Helical" evidence="8">
    <location>
        <begin position="389"/>
        <end position="414"/>
    </location>
</feature>
<organism evidence="9 10">
    <name type="scientific">Hominiventricola aquisgranensis</name>
    <dbReference type="NCBI Taxonomy" id="3133164"/>
    <lineage>
        <taxon>Bacteria</taxon>
        <taxon>Bacillati</taxon>
        <taxon>Bacillota</taxon>
        <taxon>Clostridia</taxon>
        <taxon>Lachnospirales</taxon>
        <taxon>Lachnospiraceae</taxon>
        <taxon>Hominiventricola</taxon>
    </lineage>
</organism>
<keyword evidence="6" id="KW-0406">Ion transport</keyword>
<keyword evidence="10" id="KW-1185">Reference proteome</keyword>
<feature type="transmembrane region" description="Helical" evidence="8">
    <location>
        <begin position="265"/>
        <end position="289"/>
    </location>
</feature>
<sequence>MKTFIKKQPPGRLIAMGFAMVILIGTCLLLTPWSVRQGVTVKPVDALFSATSAVCVTGLVTIDTADHFTVFGQAIMGLLIQIGGLGVSSVGVGLVIAAGKKVSFKSRTMAKEALNVDNYKGVVKLVKAVLCMTLGFELAGALLSFLVFSRDYPFLHAVGISVFHSVASFNNAGLDILGGLQNLIPYGDDMFLNIVTSALVIVGGIGFPVILDVARNRSFKKLTLHSKVVLVTSGGLLLSGTLLLKLTDHLTWMQAFFHSMSARTAGFSTCSLGEFSNAGLFVIMILMFIGASSGSTGGGVKTSTFFVLLQAIRSEFSKRRTGAFHRSIPRENVFRAGMLVITSMALVCIGTFLMCVLAPQFDFVQIMFEVVSAFSTAGLSTGITPELGFAAKVVLILIMFTGRLGVMTMVTIWVTRPERQTRYTEESVMIG</sequence>
<evidence type="ECO:0000313" key="10">
    <source>
        <dbReference type="Proteomes" id="UP001470288"/>
    </source>
</evidence>
<comment type="subcellular location">
    <subcellularLocation>
        <location evidence="1">Cell membrane</location>
        <topology evidence="1">Multi-pass membrane protein</topology>
    </subcellularLocation>
</comment>
<evidence type="ECO:0000256" key="8">
    <source>
        <dbReference type="SAM" id="Phobius"/>
    </source>
</evidence>
<evidence type="ECO:0000313" key="9">
    <source>
        <dbReference type="EMBL" id="MEQ2578517.1"/>
    </source>
</evidence>
<dbReference type="PANTHER" id="PTHR32024">
    <property type="entry name" value="TRK SYSTEM POTASSIUM UPTAKE PROTEIN TRKG-RELATED"/>
    <property type="match status" value="1"/>
</dbReference>
<keyword evidence="3" id="KW-1003">Cell membrane</keyword>
<evidence type="ECO:0000256" key="7">
    <source>
        <dbReference type="ARBA" id="ARBA00023136"/>
    </source>
</evidence>
<reference evidence="9 10" key="1">
    <citation type="submission" date="2024-03" db="EMBL/GenBank/DDBJ databases">
        <title>Human intestinal bacterial collection.</title>
        <authorList>
            <person name="Pauvert C."/>
            <person name="Hitch T.C.A."/>
            <person name="Clavel T."/>
        </authorList>
    </citation>
    <scope>NUCLEOTIDE SEQUENCE [LARGE SCALE GENOMIC DNA]</scope>
    <source>
        <strain evidence="9 10">CLA-AA-H78B</strain>
    </source>
</reference>
<name>A0ABV1I009_9FIRM</name>
<feature type="transmembrane region" description="Helical" evidence="8">
    <location>
        <begin position="190"/>
        <end position="211"/>
    </location>
</feature>
<dbReference type="EMBL" id="JBBMFC010000009">
    <property type="protein sequence ID" value="MEQ2578517.1"/>
    <property type="molecule type" value="Genomic_DNA"/>
</dbReference>
<evidence type="ECO:0000256" key="2">
    <source>
        <dbReference type="ARBA" id="ARBA00022448"/>
    </source>
</evidence>
<keyword evidence="2" id="KW-0813">Transport</keyword>
<keyword evidence="4 8" id="KW-0812">Transmembrane</keyword>